<proteinExistence type="predicted"/>
<dbReference type="Proteomes" id="UP001163046">
    <property type="component" value="Unassembled WGS sequence"/>
</dbReference>
<name>A0A9W9YQZ4_9CNID</name>
<dbReference type="AlphaFoldDB" id="A0A9W9YQZ4"/>
<accession>A0A9W9YQZ4</accession>
<comment type="caution">
    <text evidence="1">The sequence shown here is derived from an EMBL/GenBank/DDBJ whole genome shotgun (WGS) entry which is preliminary data.</text>
</comment>
<dbReference type="EMBL" id="MU827305">
    <property type="protein sequence ID" value="KAJ7363391.1"/>
    <property type="molecule type" value="Genomic_DNA"/>
</dbReference>
<reference evidence="1" key="1">
    <citation type="submission" date="2023-01" db="EMBL/GenBank/DDBJ databases">
        <title>Genome assembly of the deep-sea coral Lophelia pertusa.</title>
        <authorList>
            <person name="Herrera S."/>
            <person name="Cordes E."/>
        </authorList>
    </citation>
    <scope>NUCLEOTIDE SEQUENCE</scope>
    <source>
        <strain evidence="1">USNM1676648</strain>
        <tissue evidence="1">Polyp</tissue>
    </source>
</reference>
<evidence type="ECO:0000313" key="1">
    <source>
        <dbReference type="EMBL" id="KAJ7363391.1"/>
    </source>
</evidence>
<organism evidence="1 2">
    <name type="scientific">Desmophyllum pertusum</name>
    <dbReference type="NCBI Taxonomy" id="174260"/>
    <lineage>
        <taxon>Eukaryota</taxon>
        <taxon>Metazoa</taxon>
        <taxon>Cnidaria</taxon>
        <taxon>Anthozoa</taxon>
        <taxon>Hexacorallia</taxon>
        <taxon>Scleractinia</taxon>
        <taxon>Caryophylliina</taxon>
        <taxon>Caryophylliidae</taxon>
        <taxon>Desmophyllum</taxon>
    </lineage>
</organism>
<evidence type="ECO:0000313" key="2">
    <source>
        <dbReference type="Proteomes" id="UP001163046"/>
    </source>
</evidence>
<gene>
    <name evidence="1" type="ORF">OS493_009543</name>
</gene>
<keyword evidence="2" id="KW-1185">Reference proteome</keyword>
<dbReference type="OrthoDB" id="5963188at2759"/>
<protein>
    <submittedName>
        <fullName evidence="1">Uncharacterized protein</fullName>
    </submittedName>
</protein>
<sequence>MRLYIRNKVKYDPSNAGKPLVFVEFPDPRVFSVGQVKEEFKKKARAAKIDSLYFHQDDGSYEVLADDRTVGFYNIQNNAVLETTSNPLWAVAIYYRLREVERDAANHADDPRAGRGLEQSSIQKYMALGILFNGGNNPERQQPPYFEELDQLFEHLQTAGKKPVHMSQKTLDTLQQLKDEFEQNDVHERDSIGRFVHRQAVKLGLISKESNGDTCNEDQHKWR</sequence>